<reference evidence="1 2" key="1">
    <citation type="journal article" date="2019" name="Int. J. Syst. Evol. Microbiol.">
        <title>The Global Catalogue of Microorganisms (GCM) 10K type strain sequencing project: providing services to taxonomists for standard genome sequencing and annotation.</title>
        <authorList>
            <consortium name="The Broad Institute Genomics Platform"/>
            <consortium name="The Broad Institute Genome Sequencing Center for Infectious Disease"/>
            <person name="Wu L."/>
            <person name="Ma J."/>
        </authorList>
    </citation>
    <scope>NUCLEOTIDE SEQUENCE [LARGE SCALE GENOMIC DNA]</scope>
    <source>
        <strain evidence="1 2">JCM 10671</strain>
    </source>
</reference>
<accession>A0ABN1GQ26</accession>
<evidence type="ECO:0000313" key="1">
    <source>
        <dbReference type="EMBL" id="GAA0616172.1"/>
    </source>
</evidence>
<protein>
    <submittedName>
        <fullName evidence="1">Streptomycin 6-kinase</fullName>
    </submittedName>
</protein>
<comment type="caution">
    <text evidence="1">The sequence shown here is derived from an EMBL/GenBank/DDBJ whole genome shotgun (WGS) entry which is preliminary data.</text>
</comment>
<evidence type="ECO:0000313" key="2">
    <source>
        <dbReference type="Proteomes" id="UP001500957"/>
    </source>
</evidence>
<dbReference type="EMBL" id="BAAAHE010000013">
    <property type="protein sequence ID" value="GAA0616172.1"/>
    <property type="molecule type" value="Genomic_DNA"/>
</dbReference>
<name>A0ABN1GQ26_9ACTN</name>
<dbReference type="Proteomes" id="UP001500957">
    <property type="component" value="Unassembled WGS sequence"/>
</dbReference>
<dbReference type="InterPro" id="IPR006748">
    <property type="entry name" value="NH2Glyco/OHUrea_AB-resist_kin"/>
</dbReference>
<dbReference type="RefSeq" id="WP_344603754.1">
    <property type="nucleotide sequence ID" value="NZ_BAAAHE010000013.1"/>
</dbReference>
<gene>
    <name evidence="1" type="ORF">GCM10009547_17770</name>
</gene>
<dbReference type="Gene3D" id="3.90.1200.10">
    <property type="match status" value="1"/>
</dbReference>
<dbReference type="SUPFAM" id="SSF56112">
    <property type="entry name" value="Protein kinase-like (PK-like)"/>
    <property type="match status" value="1"/>
</dbReference>
<dbReference type="Pfam" id="PF04655">
    <property type="entry name" value="APH_6_hur"/>
    <property type="match status" value="1"/>
</dbReference>
<organism evidence="1 2">
    <name type="scientific">Sporichthya brevicatena</name>
    <dbReference type="NCBI Taxonomy" id="171442"/>
    <lineage>
        <taxon>Bacteria</taxon>
        <taxon>Bacillati</taxon>
        <taxon>Actinomycetota</taxon>
        <taxon>Actinomycetes</taxon>
        <taxon>Sporichthyales</taxon>
        <taxon>Sporichthyaceae</taxon>
        <taxon>Sporichthya</taxon>
    </lineage>
</organism>
<dbReference type="InterPro" id="IPR011009">
    <property type="entry name" value="Kinase-like_dom_sf"/>
</dbReference>
<keyword evidence="2" id="KW-1185">Reference proteome</keyword>
<sequence>MTLDIPDALQPAGGTDPWNGWLAALPARAEELLGEWALAVDGAPIAGRLSLVVPVRTEDGRAAVLKVGYPHDDAALEHLALRYWGGTGAVELLRADPHRFALLLERAGPEDLTERWDLEACEVVGELYGRIHVPAPPQFATLPAQVLRWTEQLRTLPGGLPPRLVEQAISLGTDLAADPASVGTLIHTDLHYENVLAADRDPWLVIDPKPLSGDPHYEIAPMLTNRWDEVAGQVRAAVRRRFDTLVDVAGFAEDRARAWVIVRVVHSAAWALADAARFGGGAGGPAASEWLTRCVAVAKAVQG</sequence>
<proteinExistence type="predicted"/>